<name>A0A1I8FLH3_9PLAT</name>
<sequence length="93" mass="10485">MTYLMQHRADIAQCLDQRPELETPESDFMVALVDLLATCAEGENKSIESKNQSIYRVGEVLNVLTDPGISAHNKRPYARFLLWVYLNTASGLI</sequence>
<dbReference type="WBParaSite" id="maker-unitig_39752-snap-gene-0.3-mRNA-1">
    <property type="protein sequence ID" value="maker-unitig_39752-snap-gene-0.3-mRNA-1"/>
    <property type="gene ID" value="maker-unitig_39752-snap-gene-0.3"/>
</dbReference>
<evidence type="ECO:0000313" key="2">
    <source>
        <dbReference type="WBParaSite" id="maker-unitig_39752-snap-gene-0.3-mRNA-1"/>
    </source>
</evidence>
<dbReference type="AlphaFoldDB" id="A0A1I8FLH3"/>
<protein>
    <submittedName>
        <fullName evidence="2">Transcriptional regulator</fullName>
    </submittedName>
</protein>
<keyword evidence="1" id="KW-1185">Reference proteome</keyword>
<proteinExistence type="predicted"/>
<evidence type="ECO:0000313" key="1">
    <source>
        <dbReference type="Proteomes" id="UP000095280"/>
    </source>
</evidence>
<reference evidence="2" key="1">
    <citation type="submission" date="2016-11" db="UniProtKB">
        <authorList>
            <consortium name="WormBaseParasite"/>
        </authorList>
    </citation>
    <scope>IDENTIFICATION</scope>
</reference>
<dbReference type="Proteomes" id="UP000095280">
    <property type="component" value="Unplaced"/>
</dbReference>
<accession>A0A1I8FLH3</accession>
<organism evidence="1 2">
    <name type="scientific">Macrostomum lignano</name>
    <dbReference type="NCBI Taxonomy" id="282301"/>
    <lineage>
        <taxon>Eukaryota</taxon>
        <taxon>Metazoa</taxon>
        <taxon>Spiralia</taxon>
        <taxon>Lophotrochozoa</taxon>
        <taxon>Platyhelminthes</taxon>
        <taxon>Rhabditophora</taxon>
        <taxon>Macrostomorpha</taxon>
        <taxon>Macrostomida</taxon>
        <taxon>Macrostomidae</taxon>
        <taxon>Macrostomum</taxon>
    </lineage>
</organism>